<gene>
    <name evidence="2" type="ORF">FAZ15_21485</name>
</gene>
<evidence type="ECO:0000256" key="1">
    <source>
        <dbReference type="SAM" id="MobiDB-lite"/>
    </source>
</evidence>
<proteinExistence type="predicted"/>
<comment type="caution">
    <text evidence="2">The sequence shown here is derived from an EMBL/GenBank/DDBJ whole genome shotgun (WGS) entry which is preliminary data.</text>
</comment>
<evidence type="ECO:0000313" key="3">
    <source>
        <dbReference type="Proteomes" id="UP000306808"/>
    </source>
</evidence>
<reference evidence="2 3" key="1">
    <citation type="submission" date="2019-04" db="EMBL/GenBank/DDBJ databases">
        <title>Sphingobacterium olei sp. nov., isolated from oil-contaminated soil.</title>
        <authorList>
            <person name="Liu B."/>
        </authorList>
    </citation>
    <scope>NUCLEOTIDE SEQUENCE [LARGE SCALE GENOMIC DNA]</scope>
    <source>
        <strain evidence="2 3">HAL-9</strain>
    </source>
</reference>
<accession>A0A4U0N9R2</accession>
<feature type="region of interest" description="Disordered" evidence="1">
    <location>
        <begin position="1"/>
        <end position="74"/>
    </location>
</feature>
<organism evidence="2 3">
    <name type="scientific">Sphingobacterium olei</name>
    <dbReference type="NCBI Taxonomy" id="2571155"/>
    <lineage>
        <taxon>Bacteria</taxon>
        <taxon>Pseudomonadati</taxon>
        <taxon>Bacteroidota</taxon>
        <taxon>Sphingobacteriia</taxon>
        <taxon>Sphingobacteriales</taxon>
        <taxon>Sphingobacteriaceae</taxon>
        <taxon>Sphingobacterium</taxon>
    </lineage>
</organism>
<dbReference type="RefSeq" id="WP_136903432.1">
    <property type="nucleotide sequence ID" value="NZ_SUME01000013.1"/>
</dbReference>
<evidence type="ECO:0000313" key="2">
    <source>
        <dbReference type="EMBL" id="TJZ50595.1"/>
    </source>
</evidence>
<dbReference type="OrthoDB" id="714429at2"/>
<dbReference type="EMBL" id="SUME01000013">
    <property type="protein sequence ID" value="TJZ50595.1"/>
    <property type="molecule type" value="Genomic_DNA"/>
</dbReference>
<name>A0A4U0N9R2_9SPHI</name>
<keyword evidence="3" id="KW-1185">Reference proteome</keyword>
<feature type="compositionally biased region" description="Basic and acidic residues" evidence="1">
    <location>
        <begin position="1"/>
        <end position="28"/>
    </location>
</feature>
<sequence>MSTQENEKDLEKAEELKRLKAEQETQEKQEEEDNETSTERKGDGYVPPAPEIPSARNTREHGGPIINREPGGLR</sequence>
<dbReference type="AlphaFoldDB" id="A0A4U0N9R2"/>
<dbReference type="Proteomes" id="UP000306808">
    <property type="component" value="Unassembled WGS sequence"/>
</dbReference>
<protein>
    <submittedName>
        <fullName evidence="2">Uncharacterized protein</fullName>
    </submittedName>
</protein>